<dbReference type="InterPro" id="IPR003593">
    <property type="entry name" value="AAA+_ATPase"/>
</dbReference>
<dbReference type="InterPro" id="IPR025943">
    <property type="entry name" value="Sigma_54_int_dom_ATP-bd_2"/>
</dbReference>
<evidence type="ECO:0000313" key="5">
    <source>
        <dbReference type="EMBL" id="MDH8677996.1"/>
    </source>
</evidence>
<dbReference type="InterPro" id="IPR002078">
    <property type="entry name" value="Sigma_54_int"/>
</dbReference>
<dbReference type="PROSITE" id="PS50045">
    <property type="entry name" value="SIGMA54_INTERACT_4"/>
    <property type="match status" value="1"/>
</dbReference>
<evidence type="ECO:0000256" key="1">
    <source>
        <dbReference type="ARBA" id="ARBA00022741"/>
    </source>
</evidence>
<accession>A0ABT6NC78</accession>
<dbReference type="Gene3D" id="3.30.450.20">
    <property type="entry name" value="PAS domain"/>
    <property type="match status" value="1"/>
</dbReference>
<feature type="domain" description="Sigma-54 factor interaction" evidence="3">
    <location>
        <begin position="332"/>
        <end position="558"/>
    </location>
</feature>
<organism evidence="5 6">
    <name type="scientific">Fusibacter bizertensis</name>
    <dbReference type="NCBI Taxonomy" id="1488331"/>
    <lineage>
        <taxon>Bacteria</taxon>
        <taxon>Bacillati</taxon>
        <taxon>Bacillota</taxon>
        <taxon>Clostridia</taxon>
        <taxon>Eubacteriales</taxon>
        <taxon>Eubacteriales Family XII. Incertae Sedis</taxon>
        <taxon>Fusibacter</taxon>
    </lineage>
</organism>
<dbReference type="PANTHER" id="PTHR32071:SF57">
    <property type="entry name" value="C4-DICARBOXYLATE TRANSPORT TRANSCRIPTIONAL REGULATORY PROTEIN DCTD"/>
    <property type="match status" value="1"/>
</dbReference>
<evidence type="ECO:0000259" key="4">
    <source>
        <dbReference type="PROSITE" id="PS50112"/>
    </source>
</evidence>
<dbReference type="CDD" id="cd00009">
    <property type="entry name" value="AAA"/>
    <property type="match status" value="1"/>
</dbReference>
<dbReference type="Pfam" id="PF25601">
    <property type="entry name" value="AAA_lid_14"/>
    <property type="match status" value="1"/>
</dbReference>
<gene>
    <name evidence="5" type="ORF">QE109_07540</name>
</gene>
<evidence type="ECO:0000256" key="2">
    <source>
        <dbReference type="ARBA" id="ARBA00022840"/>
    </source>
</evidence>
<dbReference type="PANTHER" id="PTHR32071">
    <property type="entry name" value="TRANSCRIPTIONAL REGULATORY PROTEIN"/>
    <property type="match status" value="1"/>
</dbReference>
<dbReference type="InterPro" id="IPR000014">
    <property type="entry name" value="PAS"/>
</dbReference>
<comment type="caution">
    <text evidence="5">The sequence shown here is derived from an EMBL/GenBank/DDBJ whole genome shotgun (WGS) entry which is preliminary data.</text>
</comment>
<dbReference type="PROSITE" id="PS50112">
    <property type="entry name" value="PAS"/>
    <property type="match status" value="1"/>
</dbReference>
<keyword evidence="6" id="KW-1185">Reference proteome</keyword>
<dbReference type="PROSITE" id="PS00676">
    <property type="entry name" value="SIGMA54_INTERACT_2"/>
    <property type="match status" value="1"/>
</dbReference>
<dbReference type="InterPro" id="IPR027417">
    <property type="entry name" value="P-loop_NTPase"/>
</dbReference>
<dbReference type="InterPro" id="IPR058031">
    <property type="entry name" value="AAA_lid_NorR"/>
</dbReference>
<dbReference type="SUPFAM" id="SSF52540">
    <property type="entry name" value="P-loop containing nucleoside triphosphate hydrolases"/>
    <property type="match status" value="1"/>
</dbReference>
<dbReference type="Gene3D" id="1.10.8.60">
    <property type="match status" value="1"/>
</dbReference>
<evidence type="ECO:0000259" key="3">
    <source>
        <dbReference type="PROSITE" id="PS50045"/>
    </source>
</evidence>
<reference evidence="5 6" key="1">
    <citation type="submission" date="2023-04" db="EMBL/GenBank/DDBJ databases">
        <title>Fusibacter bizertensis strain WBS, isolated from littoral bottom sediments of the Arctic seas - biochemical and genomic analysis.</title>
        <authorList>
            <person name="Brioukhanov A.L."/>
        </authorList>
    </citation>
    <scope>NUCLEOTIDE SEQUENCE [LARGE SCALE GENOMIC DNA]</scope>
    <source>
        <strain evidence="5 6">WBS</strain>
    </source>
</reference>
<keyword evidence="2" id="KW-0067">ATP-binding</keyword>
<dbReference type="SMART" id="SM00382">
    <property type="entry name" value="AAA"/>
    <property type="match status" value="1"/>
</dbReference>
<name>A0ABT6NC78_9FIRM</name>
<evidence type="ECO:0000313" key="6">
    <source>
        <dbReference type="Proteomes" id="UP001158045"/>
    </source>
</evidence>
<dbReference type="RefSeq" id="WP_281093826.1">
    <property type="nucleotide sequence ID" value="NZ_JARYZI010000004.1"/>
</dbReference>
<protein>
    <submittedName>
        <fullName evidence="5">Sigma 54-interacting transcriptional regulator</fullName>
    </submittedName>
</protein>
<feature type="domain" description="PAS" evidence="4">
    <location>
        <begin position="210"/>
        <end position="286"/>
    </location>
</feature>
<dbReference type="Pfam" id="PF00158">
    <property type="entry name" value="Sigma54_activat"/>
    <property type="match status" value="1"/>
</dbReference>
<dbReference type="Gene3D" id="3.40.50.300">
    <property type="entry name" value="P-loop containing nucleotide triphosphate hydrolases"/>
    <property type="match status" value="1"/>
</dbReference>
<dbReference type="Proteomes" id="UP001158045">
    <property type="component" value="Unassembled WGS sequence"/>
</dbReference>
<sequence>MDKIGLVTGSKDTAIVLENQLKVFLTDKVKINLYISDDGIESFSGETLLVFSSQALHDEVLSKINIPPVMKIIGNRTVNYDVLDALVSLPSEVPILLVNDLEESAKEVYAALLEIGLDHLNLTLYYPGCQLNVADFEIAITPGEVRYVPRHIQRIYDIGSRIFDFRTIAKILSQLNLLEYSSGSFSKMYLEKIIKIARGLAVSRAEVVKLNENMEQVIHSFNTGLLMYDNDYRIIVCNEVLKKLLKINKYKIEGNTLQQIVHNKKLLSFMQLEQQDSHLELTLDGSEFSVDKFKITNNEITCVSIKTLQNHKMIRENVYKKGHIAKYNLDDIIGQSDAITRLKAIITKLAKTDMNVLIQGESGTGKELTASAIHNMSSRSDAPFLAVNFSALSDDLIESELFGYVEGAFTGAKKSGKTGLFEEANGGTIFLDEIGDISLKVQSRLLRVLEEREIMPIGSNEIKPIDVRIVAATNKDLKQLIEEKQFREDLYYRLKMGFIQLQPLRNRKEDIPALIDHMAQSQASSKVTFSESLMEILMRYDWSGNVRELKNTLTYMLAVREKDSLSVVDLPDDKFFDKSLDLSSDDAMTFETYYDTHPDQDQDLFINEEQAYFLRAIVTMIKLDQSVSRVSLAKNSENSNFVRTENQVRRILTQLGELNMITLNKGRRGIMPTANAYRWIENKK</sequence>
<keyword evidence="1" id="KW-0547">Nucleotide-binding</keyword>
<proteinExistence type="predicted"/>
<dbReference type="EMBL" id="JARYZI010000004">
    <property type="protein sequence ID" value="MDH8677996.1"/>
    <property type="molecule type" value="Genomic_DNA"/>
</dbReference>